<dbReference type="EMBL" id="CHKL01000814">
    <property type="protein sequence ID" value="COX33855.1"/>
    <property type="molecule type" value="Genomic_DNA"/>
</dbReference>
<evidence type="ECO:0000313" key="9">
    <source>
        <dbReference type="EMBL" id="MBP0685103.1"/>
    </source>
</evidence>
<dbReference type="Proteomes" id="UP000256381">
    <property type="component" value="Unassembled WGS sequence"/>
</dbReference>
<protein>
    <submittedName>
        <fullName evidence="8 9">Integrase</fullName>
    </submittedName>
    <submittedName>
        <fullName evidence="10">Tyrosine recombinase XerD</fullName>
    </submittedName>
</protein>
<dbReference type="InterPro" id="IPR011010">
    <property type="entry name" value="DNA_brk_join_enz"/>
</dbReference>
<reference evidence="11 17" key="4">
    <citation type="journal article" date="2017" name="N. Engl. J. Med.">
        <title>Transmission of Extensively Drug-Resistant Tuberculosis in South Africa.</title>
        <authorList>
            <person name="Shah N.S."/>
            <person name="Auld S.C."/>
            <person name="Brust J.C."/>
            <person name="Mathema B."/>
            <person name="Ismail N."/>
            <person name="Moodley P."/>
            <person name="Mlisana K."/>
            <person name="Allana S."/>
            <person name="Campbell A."/>
            <person name="Mthiyane T."/>
            <person name="Morris N."/>
            <person name="Mpangase P."/>
            <person name="van der Meulen H."/>
            <person name="Omar S.V."/>
            <person name="Brown T.S."/>
            <person name="Narechania A."/>
            <person name="Shaskina E."/>
            <person name="Kapwata T."/>
            <person name="Kreiswirth B."/>
            <person name="Gandhi N.R."/>
        </authorList>
    </citation>
    <scope>NUCLEOTIDE SEQUENCE [LARGE SCALE GENOMIC DNA]</scope>
    <source>
        <strain evidence="11 17">32301_S10</strain>
    </source>
</reference>
<dbReference type="GO" id="GO:0003677">
    <property type="term" value="F:DNA binding"/>
    <property type="evidence" value="ECO:0007669"/>
    <property type="project" value="UniProtKB-UniRule"/>
</dbReference>
<evidence type="ECO:0000313" key="18">
    <source>
        <dbReference type="Proteomes" id="UP000300237"/>
    </source>
</evidence>
<evidence type="ECO:0000313" key="19">
    <source>
        <dbReference type="Proteomes" id="UP000671119"/>
    </source>
</evidence>
<organism evidence="8 13">
    <name type="scientific">Mycobacterium tuberculosis</name>
    <dbReference type="NCBI Taxonomy" id="1773"/>
    <lineage>
        <taxon>Bacteria</taxon>
        <taxon>Bacillati</taxon>
        <taxon>Actinomycetota</taxon>
        <taxon>Actinomycetes</taxon>
        <taxon>Mycobacteriales</taxon>
        <taxon>Mycobacteriaceae</taxon>
        <taxon>Mycobacterium</taxon>
        <taxon>Mycobacterium tuberculosis complex</taxon>
    </lineage>
</organism>
<evidence type="ECO:0000313" key="11">
    <source>
        <dbReference type="EMBL" id="REQ50802.1"/>
    </source>
</evidence>
<accession>A0A045IFR8</accession>
<dbReference type="SMR" id="A0A045IFR8"/>
<reference evidence="10 16" key="3">
    <citation type="submission" date="2016-04" db="EMBL/GenBank/DDBJ databases">
        <authorList>
            <person name="Bigi M."/>
            <person name="Bigi F."/>
            <person name="Soria M.A."/>
        </authorList>
    </citation>
    <scope>NUCLEOTIDE SEQUENCE [LARGE SCALE GENOMIC DNA]</scope>
    <source>
        <strain evidence="10 16">6548</strain>
    </source>
</reference>
<evidence type="ECO:0000313" key="10">
    <source>
        <dbReference type="EMBL" id="OMH60592.1"/>
    </source>
</evidence>
<dbReference type="PANTHER" id="PTHR30349">
    <property type="entry name" value="PHAGE INTEGRASE-RELATED"/>
    <property type="match status" value="1"/>
</dbReference>
<evidence type="ECO:0000313" key="16">
    <source>
        <dbReference type="Proteomes" id="UP000189452"/>
    </source>
</evidence>
<dbReference type="RefSeq" id="WP_003900538.1">
    <property type="nucleotide sequence ID" value="NZ_AP017901.1"/>
</dbReference>
<dbReference type="InterPro" id="IPR050090">
    <property type="entry name" value="Tyrosine_recombinase_XerCD"/>
</dbReference>
<evidence type="ECO:0000313" key="6">
    <source>
        <dbReference type="EMBL" id="CKT00548.1"/>
    </source>
</evidence>
<dbReference type="AlphaFoldDB" id="A0A045IFR8"/>
<evidence type="ECO:0000259" key="5">
    <source>
        <dbReference type="PROSITE" id="PS51900"/>
    </source>
</evidence>
<dbReference type="PANTHER" id="PTHR30349:SF64">
    <property type="entry name" value="PROPHAGE INTEGRASE INTD-RELATED"/>
    <property type="match status" value="1"/>
</dbReference>
<dbReference type="Pfam" id="PF00589">
    <property type="entry name" value="Phage_integrase"/>
    <property type="match status" value="1"/>
</dbReference>
<dbReference type="Proteomes" id="UP000048600">
    <property type="component" value="Unassembled WGS sequence"/>
</dbReference>
<dbReference type="GO" id="GO:0006310">
    <property type="term" value="P:DNA recombination"/>
    <property type="evidence" value="ECO:0007669"/>
    <property type="project" value="UniProtKB-KW"/>
</dbReference>
<dbReference type="EMBL" id="LR027516">
    <property type="protein sequence ID" value="VCU50932.1"/>
    <property type="molecule type" value="Genomic_DNA"/>
</dbReference>
<dbReference type="PROSITE" id="PS51900">
    <property type="entry name" value="CB"/>
    <property type="match status" value="1"/>
</dbReference>
<evidence type="ECO:0000313" key="12">
    <source>
        <dbReference type="EMBL" id="VCU50932.1"/>
    </source>
</evidence>
<evidence type="ECO:0000313" key="7">
    <source>
        <dbReference type="EMBL" id="CLW98368.1"/>
    </source>
</evidence>
<evidence type="ECO:0000313" key="17">
    <source>
        <dbReference type="Proteomes" id="UP000256381"/>
    </source>
</evidence>
<keyword evidence="2" id="KW-0233">DNA recombination</keyword>
<dbReference type="InterPro" id="IPR013762">
    <property type="entry name" value="Integrase-like_cat_sf"/>
</dbReference>
<evidence type="ECO:0000313" key="14">
    <source>
        <dbReference type="Proteomes" id="UP000050139"/>
    </source>
</evidence>
<dbReference type="SUPFAM" id="SSF56349">
    <property type="entry name" value="DNA breaking-rejoining enzymes"/>
    <property type="match status" value="1"/>
</dbReference>
<gene>
    <name evidence="8" type="primary">xerD_2</name>
    <name evidence="10" type="ORF">A4S10_02776</name>
    <name evidence="12" type="ORF">DKC2_2788</name>
    <name evidence="11" type="ORF">DSJ38_13890</name>
    <name evidence="8" type="ORF">ERS007741_04217</name>
    <name evidence="6" type="ORF">ERS027659_03843</name>
    <name evidence="7" type="ORF">ERS094118_03766</name>
    <name evidence="9" type="ORF">J8J21_18750</name>
</gene>
<evidence type="ECO:0000259" key="4">
    <source>
        <dbReference type="PROSITE" id="PS51898"/>
    </source>
</evidence>
<reference evidence="10 16" key="5">
    <citation type="submission" date="2017-02" db="EMBL/GenBank/DDBJ databases">
        <title>Protein polymorphisms may explain contrasting epidemiological fitness of two variants of a multidrug-resistant Mycobacterium tuberculosis strain.</title>
        <authorList>
            <person name="Bigi M.M."/>
            <person name="Lopez B."/>
            <person name="Blanco F.C."/>
            <person name="Sasiain M.C."/>
            <person name="De La Barrera S."/>
            <person name="Ritacco V."/>
            <person name="Bigi F."/>
            <person name="Soria M.A."/>
        </authorList>
    </citation>
    <scope>NUCLEOTIDE SEQUENCE [LARGE SCALE GENOMIC DNA]</scope>
    <source>
        <strain evidence="10 16">6548</strain>
    </source>
</reference>
<dbReference type="Proteomes" id="UP000300237">
    <property type="component" value="Chromosome"/>
</dbReference>
<dbReference type="InterPro" id="IPR002104">
    <property type="entry name" value="Integrase_catalytic"/>
</dbReference>
<reference evidence="7 14" key="2">
    <citation type="submission" date="2015-03" db="EMBL/GenBank/DDBJ databases">
        <authorList>
            <consortium name="Pathogen Informatics"/>
            <person name="Murphy D."/>
        </authorList>
    </citation>
    <scope>NUCLEOTIDE SEQUENCE [LARGE SCALE GENOMIC DNA]</scope>
    <source>
        <strain evidence="7 14">0268S</strain>
    </source>
</reference>
<proteinExistence type="predicted"/>
<reference evidence="12 18" key="7">
    <citation type="submission" date="2018-08" db="EMBL/GenBank/DDBJ databases">
        <authorList>
            <person name="Fokvardsen B D."/>
            <person name="Norman A."/>
        </authorList>
    </citation>
    <scope>NUCLEOTIDE SEQUENCE [LARGE SCALE GENOMIC DNA]</scope>
    <source>
        <strain evidence="12 18">DKC2</strain>
    </source>
</reference>
<dbReference type="PROSITE" id="PS51898">
    <property type="entry name" value="TYR_RECOMBINASE"/>
    <property type="match status" value="1"/>
</dbReference>
<dbReference type="InterPro" id="IPR044068">
    <property type="entry name" value="CB"/>
</dbReference>
<dbReference type="Proteomes" id="UP000671119">
    <property type="component" value="Unassembled WGS sequence"/>
</dbReference>
<evidence type="ECO:0000256" key="2">
    <source>
        <dbReference type="ARBA" id="ARBA00023172"/>
    </source>
</evidence>
<dbReference type="EMBL" id="JAGIZI010000039">
    <property type="protein sequence ID" value="MBP0685103.1"/>
    <property type="molecule type" value="Genomic_DNA"/>
</dbReference>
<dbReference type="OMA" id="HVRISHI"/>
<keyword evidence="1 3" id="KW-0238">DNA-binding</keyword>
<dbReference type="Proteomes" id="UP000189452">
    <property type="component" value="Chromosome"/>
</dbReference>
<sequence length="332" mass="36590">MNTATRVRLARKRADRLNLKLIKNGHHFRLRDADEITLAVGHLGVVEAFLAAAKSQNKPPGPPPSLHAPPSWRRDIDDYLLNLNAAGQRPATIRLRKTVLCAAAHGLGRPPADVTAEHLLDWLGKQQHLSPEGRKTYRSTLRGFFVWAYEMDRVRDYVADSLPKVRCPKQPPRPAGDDVWQAALAKADRRIELMIRLAGEAGLRRAEAAQAHTGDLMDGGLLLVHGKGGKRRIVPISDYLAALIRDTPHGYLFPNGTGGHLTAEHVGKLVSRALPGDATMHTLRHRYATRAYRGSHNLRAVQQLLGHASIVTTERYTALCDDEVRAAAAAAW</sequence>
<dbReference type="GO" id="GO:0015074">
    <property type="term" value="P:DNA integration"/>
    <property type="evidence" value="ECO:0007669"/>
    <property type="project" value="InterPro"/>
</dbReference>
<dbReference type="Proteomes" id="UP000050139">
    <property type="component" value="Unassembled WGS sequence"/>
</dbReference>
<evidence type="ECO:0000313" key="15">
    <source>
        <dbReference type="Proteomes" id="UP000050164"/>
    </source>
</evidence>
<reference evidence="9 19" key="8">
    <citation type="submission" date="2021-03" db="EMBL/GenBank/DDBJ databases">
        <title>Whole Genome Sequencing of Mycobacterium tuberculosis clinical isolates from Arunachal Pradesh, India.</title>
        <authorList>
            <person name="Singh S."/>
            <person name="Mudliar S.R."/>
            <person name="Kulsum U."/>
            <person name="Rufai S.B."/>
            <person name="Singh P.K."/>
            <person name="Umpo M."/>
            <person name="Nyori M."/>
        </authorList>
    </citation>
    <scope>NUCLEOTIDE SEQUENCE [LARGE SCALE GENOMIC DNA]</scope>
    <source>
        <strain evidence="9 19">OMICS/BPL/0142/20/SP</strain>
    </source>
</reference>
<dbReference type="Gene3D" id="1.10.443.10">
    <property type="entry name" value="Intergrase catalytic core"/>
    <property type="match status" value="1"/>
</dbReference>
<reference evidence="11" key="6">
    <citation type="submission" date="2018-07" db="EMBL/GenBank/DDBJ databases">
        <authorList>
            <person name="Shah S."/>
            <person name="Brown T."/>
            <person name="Auld S."/>
            <person name="Bratton K."/>
            <person name="Narechania A."/>
            <person name="Mathema B."/>
            <person name="Gandhi N."/>
        </authorList>
    </citation>
    <scope>NUCLEOTIDE SEQUENCE</scope>
    <source>
        <strain evidence="11">32301_S10</strain>
    </source>
</reference>
<dbReference type="Proteomes" id="UP000050164">
    <property type="component" value="Unassembled WGS sequence"/>
</dbReference>
<evidence type="ECO:0000313" key="8">
    <source>
        <dbReference type="EMBL" id="COX33855.1"/>
    </source>
</evidence>
<evidence type="ECO:0000256" key="1">
    <source>
        <dbReference type="ARBA" id="ARBA00023125"/>
    </source>
</evidence>
<name>A0A045IFR8_MYCTX</name>
<evidence type="ECO:0000256" key="3">
    <source>
        <dbReference type="PROSITE-ProRule" id="PRU01248"/>
    </source>
</evidence>
<dbReference type="EMBL" id="CNFT01001206">
    <property type="protein sequence ID" value="CKT00548.1"/>
    <property type="molecule type" value="Genomic_DNA"/>
</dbReference>
<feature type="domain" description="Core-binding (CB)" evidence="5">
    <location>
        <begin position="67"/>
        <end position="149"/>
    </location>
</feature>
<dbReference type="EMBL" id="COPH01000039">
    <property type="protein sequence ID" value="CLW98368.1"/>
    <property type="molecule type" value="Genomic_DNA"/>
</dbReference>
<dbReference type="EMBL" id="LWDQ01000001">
    <property type="protein sequence ID" value="OMH60592.1"/>
    <property type="molecule type" value="Genomic_DNA"/>
</dbReference>
<dbReference type="EMBL" id="QTBD01000163">
    <property type="protein sequence ID" value="REQ50802.1"/>
    <property type="molecule type" value="Genomic_DNA"/>
</dbReference>
<reference evidence="13 15" key="1">
    <citation type="submission" date="2015-03" db="EMBL/GenBank/DDBJ databases">
        <authorList>
            <consortium name="Pathogen Informatics"/>
        </authorList>
    </citation>
    <scope>NUCLEOTIDE SEQUENCE [LARGE SCALE GENOMIC DNA]</scope>
    <source>
        <strain evidence="6 15">Bir 185</strain>
        <strain evidence="8 13">P00601463</strain>
    </source>
</reference>
<feature type="domain" description="Tyr recombinase" evidence="4">
    <location>
        <begin position="169"/>
        <end position="329"/>
    </location>
</feature>
<evidence type="ECO:0000313" key="13">
    <source>
        <dbReference type="Proteomes" id="UP000048600"/>
    </source>
</evidence>